<sequence length="100" mass="11281">MEWDGKGDFHILPVSDKNTRLRLHATQSQFCYPTASNALAIPTGKSLFTATPTERTAHCTLQKSRVQAVVPLTLHTRRRDDLCRDITFSCCQQPVPVVWV</sequence>
<organism evidence="1 2">
    <name type="scientific">[Clostridium] methylpentosum DSM 5476</name>
    <dbReference type="NCBI Taxonomy" id="537013"/>
    <lineage>
        <taxon>Bacteria</taxon>
        <taxon>Bacillati</taxon>
        <taxon>Bacillota</taxon>
        <taxon>Clostridia</taxon>
        <taxon>Eubacteriales</taxon>
        <taxon>Oscillospiraceae</taxon>
        <taxon>Oscillospiraceae incertae sedis</taxon>
    </lineage>
</organism>
<dbReference type="HOGENOM" id="CLU_2300912_0_0_9"/>
<dbReference type="AlphaFoldDB" id="C0EDG8"/>
<dbReference type="Proteomes" id="UP000003340">
    <property type="component" value="Unassembled WGS sequence"/>
</dbReference>
<dbReference type="EMBL" id="ACEC01000062">
    <property type="protein sequence ID" value="EEG30454.1"/>
    <property type="molecule type" value="Genomic_DNA"/>
</dbReference>
<reference evidence="1 2" key="1">
    <citation type="submission" date="2009-01" db="EMBL/GenBank/DDBJ databases">
        <authorList>
            <person name="Fulton L."/>
            <person name="Clifton S."/>
            <person name="Fulton B."/>
            <person name="Xu J."/>
            <person name="Minx P."/>
            <person name="Pepin K.H."/>
            <person name="Johnson M."/>
            <person name="Bhonagiri V."/>
            <person name="Nash W.E."/>
            <person name="Mardis E.R."/>
            <person name="Wilson R.K."/>
        </authorList>
    </citation>
    <scope>NUCLEOTIDE SEQUENCE [LARGE SCALE GENOMIC DNA]</scope>
    <source>
        <strain evidence="1 2">DSM 5476</strain>
    </source>
</reference>
<evidence type="ECO:0000313" key="1">
    <source>
        <dbReference type="EMBL" id="EEG30454.1"/>
    </source>
</evidence>
<gene>
    <name evidence="1" type="ORF">CLOSTMETH_01895</name>
</gene>
<accession>C0EDG8</accession>
<dbReference type="eggNOG" id="ENOG5033B0M">
    <property type="taxonomic scope" value="Bacteria"/>
</dbReference>
<proteinExistence type="predicted"/>
<keyword evidence="2" id="KW-1185">Reference proteome</keyword>
<protein>
    <submittedName>
        <fullName evidence="1">Uncharacterized protein</fullName>
    </submittedName>
</protein>
<reference evidence="1 2" key="2">
    <citation type="submission" date="2009-02" db="EMBL/GenBank/DDBJ databases">
        <title>Draft genome sequence of Clostridium methylpentosum (DSM 5476).</title>
        <authorList>
            <person name="Sudarsanam P."/>
            <person name="Ley R."/>
            <person name="Guruge J."/>
            <person name="Turnbaugh P.J."/>
            <person name="Mahowald M."/>
            <person name="Liep D."/>
            <person name="Gordon J."/>
        </authorList>
    </citation>
    <scope>NUCLEOTIDE SEQUENCE [LARGE SCALE GENOMIC DNA]</scope>
    <source>
        <strain evidence="1 2">DSM 5476</strain>
    </source>
</reference>
<evidence type="ECO:0000313" key="2">
    <source>
        <dbReference type="Proteomes" id="UP000003340"/>
    </source>
</evidence>
<comment type="caution">
    <text evidence="1">The sequence shown here is derived from an EMBL/GenBank/DDBJ whole genome shotgun (WGS) entry which is preliminary data.</text>
</comment>
<name>C0EDG8_9FIRM</name>